<evidence type="ECO:0000313" key="1">
    <source>
        <dbReference type="EMBL" id="GAA4562674.1"/>
    </source>
</evidence>
<accession>A0ABP8S7G8</accession>
<comment type="caution">
    <text evidence="1">The sequence shown here is derived from an EMBL/GenBank/DDBJ whole genome shotgun (WGS) entry which is preliminary data.</text>
</comment>
<organism evidence="1 2">
    <name type="scientific">Actinocorallia cavernae</name>
    <dbReference type="NCBI Taxonomy" id="328075"/>
    <lineage>
        <taxon>Bacteria</taxon>
        <taxon>Bacillati</taxon>
        <taxon>Actinomycetota</taxon>
        <taxon>Actinomycetes</taxon>
        <taxon>Streptosporangiales</taxon>
        <taxon>Thermomonosporaceae</taxon>
        <taxon>Actinocorallia</taxon>
    </lineage>
</organism>
<protein>
    <submittedName>
        <fullName evidence="1">Uncharacterized protein</fullName>
    </submittedName>
</protein>
<keyword evidence="2" id="KW-1185">Reference proteome</keyword>
<proteinExistence type="predicted"/>
<dbReference type="Proteomes" id="UP001500691">
    <property type="component" value="Unassembled WGS sequence"/>
</dbReference>
<name>A0ABP8S7G8_9ACTN</name>
<evidence type="ECO:0000313" key="2">
    <source>
        <dbReference type="Proteomes" id="UP001500691"/>
    </source>
</evidence>
<dbReference type="EMBL" id="BAABFF010000001">
    <property type="protein sequence ID" value="GAA4562674.1"/>
    <property type="molecule type" value="Genomic_DNA"/>
</dbReference>
<sequence>MVEQFWGEGAAYDLAALIDERLCPYPAELVYLRMLLARFGDEVNAAPSCCS</sequence>
<reference evidence="2" key="1">
    <citation type="journal article" date="2019" name="Int. J. Syst. Evol. Microbiol.">
        <title>The Global Catalogue of Microorganisms (GCM) 10K type strain sequencing project: providing services to taxonomists for standard genome sequencing and annotation.</title>
        <authorList>
            <consortium name="The Broad Institute Genomics Platform"/>
            <consortium name="The Broad Institute Genome Sequencing Center for Infectious Disease"/>
            <person name="Wu L."/>
            <person name="Ma J."/>
        </authorList>
    </citation>
    <scope>NUCLEOTIDE SEQUENCE [LARGE SCALE GENOMIC DNA]</scope>
    <source>
        <strain evidence="2">JCM 13278</strain>
    </source>
</reference>
<gene>
    <name evidence="1" type="ORF">GCM10023100_00010</name>
</gene>